<organism evidence="1 2">
    <name type="scientific">Puccinia sorghi</name>
    <dbReference type="NCBI Taxonomy" id="27349"/>
    <lineage>
        <taxon>Eukaryota</taxon>
        <taxon>Fungi</taxon>
        <taxon>Dikarya</taxon>
        <taxon>Basidiomycota</taxon>
        <taxon>Pucciniomycotina</taxon>
        <taxon>Pucciniomycetes</taxon>
        <taxon>Pucciniales</taxon>
        <taxon>Pucciniaceae</taxon>
        <taxon>Puccinia</taxon>
    </lineage>
</organism>
<keyword evidence="2" id="KW-1185">Reference proteome</keyword>
<sequence>MRTKFEVLIQFVEGATTPCYEYLVNCQVICDCDKFITSFLTGWPGSCWDSLVYKKMSMYTKPSNHFYPGN</sequence>
<dbReference type="AlphaFoldDB" id="A0A0L6U8A0"/>
<name>A0A0L6U8A0_9BASI</name>
<protein>
    <recommendedName>
        <fullName evidence="3">DDE Tnp4 domain-containing protein</fullName>
    </recommendedName>
</protein>
<dbReference type="Proteomes" id="UP000037035">
    <property type="component" value="Unassembled WGS sequence"/>
</dbReference>
<accession>A0A0L6U8A0</accession>
<comment type="caution">
    <text evidence="1">The sequence shown here is derived from an EMBL/GenBank/DDBJ whole genome shotgun (WGS) entry which is preliminary data.</text>
</comment>
<proteinExistence type="predicted"/>
<reference evidence="1 2" key="1">
    <citation type="submission" date="2015-08" db="EMBL/GenBank/DDBJ databases">
        <title>Next Generation Sequencing and Analysis of the Genome of Puccinia sorghi L Schw, the Causal Agent of Maize Common Rust.</title>
        <authorList>
            <person name="Rochi L."/>
            <person name="Burguener G."/>
            <person name="Darino M."/>
            <person name="Turjanski A."/>
            <person name="Kreff E."/>
            <person name="Dieguez M.J."/>
            <person name="Sacco F."/>
        </authorList>
    </citation>
    <scope>NUCLEOTIDE SEQUENCE [LARGE SCALE GENOMIC DNA]</scope>
    <source>
        <strain evidence="1 2">RO10H11247</strain>
    </source>
</reference>
<dbReference type="OrthoDB" id="2641813at2759"/>
<dbReference type="VEuPathDB" id="FungiDB:VP01_907g5"/>
<evidence type="ECO:0000313" key="2">
    <source>
        <dbReference type="Proteomes" id="UP000037035"/>
    </source>
</evidence>
<evidence type="ECO:0000313" key="1">
    <source>
        <dbReference type="EMBL" id="KNZ44522.1"/>
    </source>
</evidence>
<evidence type="ECO:0008006" key="3">
    <source>
        <dbReference type="Google" id="ProtNLM"/>
    </source>
</evidence>
<gene>
    <name evidence="1" type="ORF">VP01_907g5</name>
</gene>
<dbReference type="EMBL" id="LAVV01014693">
    <property type="protein sequence ID" value="KNZ44522.1"/>
    <property type="molecule type" value="Genomic_DNA"/>
</dbReference>